<protein>
    <submittedName>
        <fullName evidence="1">Uncharacterized protein</fullName>
    </submittedName>
</protein>
<name>A0ACC3B7Z2_9EURO</name>
<comment type="caution">
    <text evidence="1">The sequence shown here is derived from an EMBL/GenBank/DDBJ whole genome shotgun (WGS) entry which is preliminary data.</text>
</comment>
<organism evidence="1 2">
    <name type="scientific">Aspergillus melleus</name>
    <dbReference type="NCBI Taxonomy" id="138277"/>
    <lineage>
        <taxon>Eukaryota</taxon>
        <taxon>Fungi</taxon>
        <taxon>Dikarya</taxon>
        <taxon>Ascomycota</taxon>
        <taxon>Pezizomycotina</taxon>
        <taxon>Eurotiomycetes</taxon>
        <taxon>Eurotiomycetidae</taxon>
        <taxon>Eurotiales</taxon>
        <taxon>Aspergillaceae</taxon>
        <taxon>Aspergillus</taxon>
        <taxon>Aspergillus subgen. Circumdati</taxon>
    </lineage>
</organism>
<evidence type="ECO:0000313" key="2">
    <source>
        <dbReference type="Proteomes" id="UP001177260"/>
    </source>
</evidence>
<sequence length="121" mass="13247">MKASEIEDISSLSETAFASLKRYQALGNDTDRRSTLKQLDHLTRALRKPADTVYQLFLSPTILMAIKIACDIGVFEVLTKTTSFVTSSELAAQKQADKILLEQIMRAVVIGGFAGERGPGQ</sequence>
<proteinExistence type="predicted"/>
<dbReference type="Proteomes" id="UP001177260">
    <property type="component" value="Unassembled WGS sequence"/>
</dbReference>
<accession>A0ACC3B7Z2</accession>
<dbReference type="EMBL" id="JAOPJF010000017">
    <property type="protein sequence ID" value="KAK1146540.1"/>
    <property type="molecule type" value="Genomic_DNA"/>
</dbReference>
<evidence type="ECO:0000313" key="1">
    <source>
        <dbReference type="EMBL" id="KAK1146540.1"/>
    </source>
</evidence>
<keyword evidence="2" id="KW-1185">Reference proteome</keyword>
<gene>
    <name evidence="1" type="ORF">N8T08_002970</name>
</gene>
<reference evidence="1 2" key="1">
    <citation type="journal article" date="2023" name="ACS Omega">
        <title>Identification of the Neoaspergillic Acid Biosynthesis Gene Cluster by Establishing an In Vitro CRISPR-Ribonucleoprotein Genetic System in Aspergillus melleus.</title>
        <authorList>
            <person name="Yuan B."/>
            <person name="Grau M.F."/>
            <person name="Murata R.M."/>
            <person name="Torok T."/>
            <person name="Venkateswaran K."/>
            <person name="Stajich J.E."/>
            <person name="Wang C.C.C."/>
        </authorList>
    </citation>
    <scope>NUCLEOTIDE SEQUENCE [LARGE SCALE GENOMIC DNA]</scope>
    <source>
        <strain evidence="1 2">IMV 1140</strain>
    </source>
</reference>